<dbReference type="InterPro" id="IPR011990">
    <property type="entry name" value="TPR-like_helical_dom_sf"/>
</dbReference>
<dbReference type="Pfam" id="PF13432">
    <property type="entry name" value="TPR_16"/>
    <property type="match status" value="1"/>
</dbReference>
<dbReference type="PANTHER" id="PTHR34220:SF7">
    <property type="entry name" value="SENSOR HISTIDINE KINASE YPDA"/>
    <property type="match status" value="1"/>
</dbReference>
<dbReference type="InterPro" id="IPR050640">
    <property type="entry name" value="Bact_2-comp_sensor_kinase"/>
</dbReference>
<dbReference type="Gene3D" id="1.25.40.10">
    <property type="entry name" value="Tetratricopeptide repeat domain"/>
    <property type="match status" value="2"/>
</dbReference>
<accession>A0A1I6S7H1</accession>
<dbReference type="InterPro" id="IPR036890">
    <property type="entry name" value="HATPase_C_sf"/>
</dbReference>
<evidence type="ECO:0000256" key="2">
    <source>
        <dbReference type="SAM" id="Coils"/>
    </source>
</evidence>
<keyword evidence="4" id="KW-0732">Signal</keyword>
<dbReference type="SUPFAM" id="SSF55874">
    <property type="entry name" value="ATPase domain of HSP90 chaperone/DNA topoisomerase II/histidine kinase"/>
    <property type="match status" value="1"/>
</dbReference>
<protein>
    <submittedName>
        <fullName evidence="6">Tetratricopeptide repeat-containing protein</fullName>
    </submittedName>
</protein>
<feature type="repeat" description="TPR" evidence="1">
    <location>
        <begin position="225"/>
        <end position="258"/>
    </location>
</feature>
<dbReference type="SMART" id="SM00028">
    <property type="entry name" value="TPR"/>
    <property type="match status" value="5"/>
</dbReference>
<keyword evidence="3" id="KW-0812">Transmembrane</keyword>
<dbReference type="Pfam" id="PF13374">
    <property type="entry name" value="TPR_10"/>
    <property type="match status" value="1"/>
</dbReference>
<dbReference type="OrthoDB" id="6190788at2"/>
<evidence type="ECO:0000256" key="4">
    <source>
        <dbReference type="SAM" id="SignalP"/>
    </source>
</evidence>
<dbReference type="AlphaFoldDB" id="A0A1I6S7H1"/>
<evidence type="ECO:0000313" key="6">
    <source>
        <dbReference type="EMBL" id="SFS72853.1"/>
    </source>
</evidence>
<dbReference type="PANTHER" id="PTHR34220">
    <property type="entry name" value="SENSOR HISTIDINE KINASE YPDA"/>
    <property type="match status" value="1"/>
</dbReference>
<keyword evidence="1" id="KW-0802">TPR repeat</keyword>
<sequence length="580" mass="66450">MSIAKKCTFLLLLVHGLSTLASQKPMEADLKSIQNQGDSLMRAGQFDKAIACFNTVHKYALKNNDSLSIALAFNGIGSVHLYQKELDSAVHFYFKGLPYVSVQPNKIERVKILNNLAIVHTHLRQYQKAKSFFQEALPHSEGNLRLSILSNSYGVYLQLKELHNAERTLKEAIYLADKLQNPYVKSVLYTNQADFYIRRKQWEEALNAGFKGLKLKEEIQNKDNVVVLNNIGYAYHQLGELTKALQYYQKGLHRASLQEKVQLYKNLKTLMVDRGNDHEALLYFEKYDSIKEVLQAEEFSNKIAELEQQYESAQKQQAIEALEEENNLQKQLIKQQNYIGVFVLLLSFLVAAIVYVWFKQKNTRQELQRASLQQKLLLSQLSPHFIFNALQSIQSYLFLSKTESAMEYLHGFGSLIRGVLESSDKECITLAQEIDILENYLLLQQAGSQNHLKYDIVTESISSEKIQQIRLPGMLIQPFVENAVIHGVKDIENARVLVKFAYANDYLNITVIDNGRGISESNTSAKNGLYTSMGMNIIQKRIQTFNQTHKKKLFLKIENYSRDKQYPGVRVSIEIPVLNS</sequence>
<dbReference type="Pfam" id="PF06580">
    <property type="entry name" value="His_kinase"/>
    <property type="match status" value="1"/>
</dbReference>
<dbReference type="Proteomes" id="UP000183209">
    <property type="component" value="Unassembled WGS sequence"/>
</dbReference>
<proteinExistence type="predicted"/>
<feature type="domain" description="Signal transduction histidine kinase internal region" evidence="5">
    <location>
        <begin position="373"/>
        <end position="449"/>
    </location>
</feature>
<keyword evidence="3" id="KW-1133">Transmembrane helix</keyword>
<dbReference type="GO" id="GO:0016020">
    <property type="term" value="C:membrane"/>
    <property type="evidence" value="ECO:0007669"/>
    <property type="project" value="InterPro"/>
</dbReference>
<dbReference type="InterPro" id="IPR010559">
    <property type="entry name" value="Sig_transdc_His_kin_internal"/>
</dbReference>
<feature type="coiled-coil region" evidence="2">
    <location>
        <begin position="296"/>
        <end position="335"/>
    </location>
</feature>
<evidence type="ECO:0000256" key="3">
    <source>
        <dbReference type="SAM" id="Phobius"/>
    </source>
</evidence>
<feature type="repeat" description="TPR" evidence="1">
    <location>
        <begin position="110"/>
        <end position="143"/>
    </location>
</feature>
<evidence type="ECO:0000256" key="1">
    <source>
        <dbReference type="PROSITE-ProRule" id="PRU00339"/>
    </source>
</evidence>
<organism evidence="6 7">
    <name type="scientific">Zhouia amylolytica</name>
    <dbReference type="NCBI Taxonomy" id="376730"/>
    <lineage>
        <taxon>Bacteria</taxon>
        <taxon>Pseudomonadati</taxon>
        <taxon>Bacteroidota</taxon>
        <taxon>Flavobacteriia</taxon>
        <taxon>Flavobacteriales</taxon>
        <taxon>Flavobacteriaceae</taxon>
        <taxon>Zhouia</taxon>
    </lineage>
</organism>
<feature type="chain" id="PRO_5010260647" evidence="4">
    <location>
        <begin position="22"/>
        <end position="580"/>
    </location>
</feature>
<dbReference type="Pfam" id="PF00515">
    <property type="entry name" value="TPR_1"/>
    <property type="match status" value="1"/>
</dbReference>
<evidence type="ECO:0000313" key="7">
    <source>
        <dbReference type="Proteomes" id="UP000183209"/>
    </source>
</evidence>
<feature type="transmembrane region" description="Helical" evidence="3">
    <location>
        <begin position="338"/>
        <end position="358"/>
    </location>
</feature>
<dbReference type="GO" id="GO:0000155">
    <property type="term" value="F:phosphorelay sensor kinase activity"/>
    <property type="evidence" value="ECO:0007669"/>
    <property type="project" value="InterPro"/>
</dbReference>
<reference evidence="6 7" key="1">
    <citation type="submission" date="2016-10" db="EMBL/GenBank/DDBJ databases">
        <authorList>
            <person name="de Groot N.N."/>
        </authorList>
    </citation>
    <scope>NUCLEOTIDE SEQUENCE [LARGE SCALE GENOMIC DNA]</scope>
    <source>
        <strain evidence="6 7">CGMCC 1.6114</strain>
    </source>
</reference>
<gene>
    <name evidence="6" type="ORF">SAMN04487906_1457</name>
</gene>
<dbReference type="SUPFAM" id="SSF48452">
    <property type="entry name" value="TPR-like"/>
    <property type="match status" value="1"/>
</dbReference>
<keyword evidence="3" id="KW-0472">Membrane</keyword>
<name>A0A1I6S7H1_9FLAO</name>
<keyword evidence="2" id="KW-0175">Coiled coil</keyword>
<dbReference type="EMBL" id="FPAG01000004">
    <property type="protein sequence ID" value="SFS72853.1"/>
    <property type="molecule type" value="Genomic_DNA"/>
</dbReference>
<dbReference type="RefSeq" id="WP_074977933.1">
    <property type="nucleotide sequence ID" value="NZ_FPAG01000004.1"/>
</dbReference>
<feature type="signal peptide" evidence="4">
    <location>
        <begin position="1"/>
        <end position="21"/>
    </location>
</feature>
<dbReference type="PROSITE" id="PS50005">
    <property type="entry name" value="TPR"/>
    <property type="match status" value="2"/>
</dbReference>
<evidence type="ECO:0000259" key="5">
    <source>
        <dbReference type="Pfam" id="PF06580"/>
    </source>
</evidence>
<dbReference type="Gene3D" id="3.30.565.10">
    <property type="entry name" value="Histidine kinase-like ATPase, C-terminal domain"/>
    <property type="match status" value="1"/>
</dbReference>
<dbReference type="InterPro" id="IPR019734">
    <property type="entry name" value="TPR_rpt"/>
</dbReference>